<protein>
    <submittedName>
        <fullName evidence="3">Short chain dehydrogenase</fullName>
    </submittedName>
</protein>
<dbReference type="PRINTS" id="PR00081">
    <property type="entry name" value="GDHRDH"/>
</dbReference>
<dbReference type="InterPro" id="IPR051122">
    <property type="entry name" value="SDR_DHRS6-like"/>
</dbReference>
<dbReference type="PANTHER" id="PTHR43477:SF1">
    <property type="entry name" value="DIHYDROANTICAPSIN 7-DEHYDROGENASE"/>
    <property type="match status" value="1"/>
</dbReference>
<keyword evidence="4" id="KW-1185">Reference proteome</keyword>
<dbReference type="InterPro" id="IPR002347">
    <property type="entry name" value="SDR_fam"/>
</dbReference>
<dbReference type="Proteomes" id="UP000660668">
    <property type="component" value="Unassembled WGS sequence"/>
</dbReference>
<sequence length="199" mass="20573">MRVLVVGASGRLGRAVVAALADRHEVLEASRTSQHYIDLTNSASVAGLYASVGTVDAVVCTAGKTPYGALTELTSEQWLTGVRDKLLGQVELVRLGIDHVSDGGSFTLVSGILSAEPVPTSPIASTVDGGIDAFVRSAAIELPRGLRINAVSATVFEEAWDAYGAMFPGATPIPVADAARAYVESIEGTASGEVLRVGY</sequence>
<evidence type="ECO:0000256" key="2">
    <source>
        <dbReference type="ARBA" id="ARBA00023002"/>
    </source>
</evidence>
<name>A0A930VM51_9ACTN</name>
<dbReference type="GO" id="GO:0016491">
    <property type="term" value="F:oxidoreductase activity"/>
    <property type="evidence" value="ECO:0007669"/>
    <property type="project" value="UniProtKB-KW"/>
</dbReference>
<evidence type="ECO:0000313" key="4">
    <source>
        <dbReference type="Proteomes" id="UP000660668"/>
    </source>
</evidence>
<gene>
    <name evidence="3" type="ORF">ISU10_04780</name>
</gene>
<organism evidence="3 4">
    <name type="scientific">Nocardioides agariphilus</name>
    <dbReference type="NCBI Taxonomy" id="433664"/>
    <lineage>
        <taxon>Bacteria</taxon>
        <taxon>Bacillati</taxon>
        <taxon>Actinomycetota</taxon>
        <taxon>Actinomycetes</taxon>
        <taxon>Propionibacteriales</taxon>
        <taxon>Nocardioidaceae</taxon>
        <taxon>Nocardioides</taxon>
    </lineage>
</organism>
<comment type="similarity">
    <text evidence="1">Belongs to the short-chain dehydrogenases/reductases (SDR) family.</text>
</comment>
<keyword evidence="2" id="KW-0560">Oxidoreductase</keyword>
<dbReference type="AlphaFoldDB" id="A0A930VM51"/>
<evidence type="ECO:0000313" key="3">
    <source>
        <dbReference type="EMBL" id="MBF4767077.1"/>
    </source>
</evidence>
<dbReference type="Pfam" id="PF13561">
    <property type="entry name" value="adh_short_C2"/>
    <property type="match status" value="1"/>
</dbReference>
<dbReference type="RefSeq" id="WP_194695219.1">
    <property type="nucleotide sequence ID" value="NZ_JADKPO010000004.1"/>
</dbReference>
<dbReference type="SUPFAM" id="SSF51735">
    <property type="entry name" value="NAD(P)-binding Rossmann-fold domains"/>
    <property type="match status" value="1"/>
</dbReference>
<evidence type="ECO:0000256" key="1">
    <source>
        <dbReference type="ARBA" id="ARBA00006484"/>
    </source>
</evidence>
<proteinExistence type="inferred from homology"/>
<dbReference type="PANTHER" id="PTHR43477">
    <property type="entry name" value="DIHYDROANTICAPSIN 7-DEHYDROGENASE"/>
    <property type="match status" value="1"/>
</dbReference>
<reference evidence="3" key="1">
    <citation type="submission" date="2020-11" db="EMBL/GenBank/DDBJ databases">
        <title>Nocardioides cynanchi sp. nov., isolated from soil of rhizosphere of Cynanchum wilfordii.</title>
        <authorList>
            <person name="Lee J.-S."/>
            <person name="Suh M.K."/>
            <person name="Kim J.-S."/>
        </authorList>
    </citation>
    <scope>NUCLEOTIDE SEQUENCE</scope>
    <source>
        <strain evidence="3">KCTC 19276</strain>
    </source>
</reference>
<dbReference type="NCBIfam" id="NF005754">
    <property type="entry name" value="PRK07578.1"/>
    <property type="match status" value="1"/>
</dbReference>
<dbReference type="InterPro" id="IPR036291">
    <property type="entry name" value="NAD(P)-bd_dom_sf"/>
</dbReference>
<dbReference type="EMBL" id="JADKPO010000004">
    <property type="protein sequence ID" value="MBF4767077.1"/>
    <property type="molecule type" value="Genomic_DNA"/>
</dbReference>
<comment type="caution">
    <text evidence="3">The sequence shown here is derived from an EMBL/GenBank/DDBJ whole genome shotgun (WGS) entry which is preliminary data.</text>
</comment>
<dbReference type="Gene3D" id="3.40.50.720">
    <property type="entry name" value="NAD(P)-binding Rossmann-like Domain"/>
    <property type="match status" value="1"/>
</dbReference>
<accession>A0A930VM51</accession>
<dbReference type="CDD" id="cd11731">
    <property type="entry name" value="Lin1944_like_SDR_c"/>
    <property type="match status" value="1"/>
</dbReference>